<proteinExistence type="predicted"/>
<keyword evidence="2" id="KW-1185">Reference proteome</keyword>
<gene>
    <name evidence="1" type="ORF">Mag101_00125</name>
</gene>
<evidence type="ECO:0000313" key="1">
    <source>
        <dbReference type="EMBL" id="AQQ66233.1"/>
    </source>
</evidence>
<dbReference type="Proteomes" id="UP000188219">
    <property type="component" value="Chromosome"/>
</dbReference>
<reference evidence="1" key="1">
    <citation type="submission" date="2017-02" db="EMBL/GenBank/DDBJ databases">
        <title>Genome of Microbulbifer agarilyticus GP101.</title>
        <authorList>
            <person name="Jung J."/>
            <person name="Bae S.S."/>
            <person name="Baek K."/>
        </authorList>
    </citation>
    <scope>NUCLEOTIDE SEQUENCE [LARGE SCALE GENOMIC DNA]</scope>
    <source>
        <strain evidence="1">GP101</strain>
    </source>
</reference>
<protein>
    <recommendedName>
        <fullName evidence="3">SnoaL-like domain-containing protein</fullName>
    </recommendedName>
</protein>
<organism evidence="1 2">
    <name type="scientific">Microbulbifer agarilyticus</name>
    <dbReference type="NCBI Taxonomy" id="260552"/>
    <lineage>
        <taxon>Bacteria</taxon>
        <taxon>Pseudomonadati</taxon>
        <taxon>Pseudomonadota</taxon>
        <taxon>Gammaproteobacteria</taxon>
        <taxon>Cellvibrionales</taxon>
        <taxon>Microbulbiferaceae</taxon>
        <taxon>Microbulbifer</taxon>
    </lineage>
</organism>
<dbReference type="AlphaFoldDB" id="A0A1Q2M0L7"/>
<dbReference type="KEGG" id="maga:Mag101_00125"/>
<dbReference type="STRING" id="260552.Mag101_00125"/>
<evidence type="ECO:0008006" key="3">
    <source>
        <dbReference type="Google" id="ProtNLM"/>
    </source>
</evidence>
<dbReference type="RefSeq" id="WP_077399097.1">
    <property type="nucleotide sequence ID" value="NZ_CP019650.1"/>
</dbReference>
<name>A0A1Q2M0L7_9GAMM</name>
<dbReference type="EMBL" id="CP019650">
    <property type="protein sequence ID" value="AQQ66233.1"/>
    <property type="molecule type" value="Genomic_DNA"/>
</dbReference>
<accession>A0A1Q2M0L7</accession>
<dbReference type="OrthoDB" id="5735238at2"/>
<evidence type="ECO:0000313" key="2">
    <source>
        <dbReference type="Proteomes" id="UP000188219"/>
    </source>
</evidence>
<sequence>MHKARLEDINKLFLEYRRLFEARDAEQIADFYRFPLHYHFSDGKKSQLDRAYFIGRVEKLLKLYQKLGVTQIVGAVTDVIELNENASLATLNWILLDARGEKPQQVYSAITRYLVSEYQGELKIDSLIGVDETVQVRKALRAL</sequence>